<sequence length="820" mass="95210">MKKLSKSFRLMKVNRIIDDKFMEFLNLTIDNYIGNWYSSINDSDQLFIDELKSHLKCSLSVFAYRLKHLDVTDLIFDRFLPPVLDFLNFFFEIEKICESKNVILTDEILTEKMLEIYSANSKLHPALYNRTSEMNYLRDISQYLLENCLNFEINYTTSVLTILREVLAVCILSPVMDVLADPGTLNFLLETLFSDRTTDLSNYEQNIGQDVEFLANFASNYAQSNSFFAPTLSDILNNQPLLYIFINFMKRIQGPMNFLQFLLSVHQLRLRLTSQIMEPVQKETLDMIRWEIWELYRNYLHNQSNDRICQLDDQVLKTFRNLTENHDLVFSDIKLTIIYVYDHISHNFDRNYVSGYFVTSEEYLQYISGTFNYADNPDDDHNENNVIDPDSVEIFRKTLKNVLQSRPLMRSCDSPQLSSISSRRESTSDQELSGSCLKGDISTVTAEKDPESLLDLSSCPGSAFESALNSAEIFAEDVMAENILMNECPDFGAAVKDLSRWTADISYVEPRRDLQSTCFAAADRLSQNITKVIIEKQPKTVAINSKLPRNSNCDISQSGKTIYVYVVAVSRNDVLSAHPSNEIIRPHFDCSDSSVRMNSISRSNYGPTHSWKIDRKYHEFYVLEAKLVEFHTDTILNEQPLPPKKMFNVKSRAFVESMRPEFDRFLKRLLKNKHLKHSELLYTFLTSTDELTLGFLINPFQIPSTKKLKLWTIFRCFSKKQLNSALKPPRIAYLIDLLANRIYKNRVQPDISSKERTLTTVRQFVDRHLHTNLFISEKLIDGYGKILNCVQYPVTNKHLSFILLDIALCELFPELRRKEL</sequence>
<feature type="domain" description="PX" evidence="3">
    <location>
        <begin position="543"/>
        <end position="692"/>
    </location>
</feature>
<feature type="domain" description="PXA" evidence="4">
    <location>
        <begin position="14"/>
        <end position="197"/>
    </location>
</feature>
<dbReference type="SUPFAM" id="SSF64268">
    <property type="entry name" value="PX domain"/>
    <property type="match status" value="1"/>
</dbReference>
<dbReference type="GO" id="GO:0005770">
    <property type="term" value="C:late endosome"/>
    <property type="evidence" value="ECO:0007669"/>
    <property type="project" value="TreeGrafter"/>
</dbReference>
<organism evidence="5 6">
    <name type="scientific">Romanomermis culicivorax</name>
    <name type="common">Nematode worm</name>
    <dbReference type="NCBI Taxonomy" id="13658"/>
    <lineage>
        <taxon>Eukaryota</taxon>
        <taxon>Metazoa</taxon>
        <taxon>Ecdysozoa</taxon>
        <taxon>Nematoda</taxon>
        <taxon>Enoplea</taxon>
        <taxon>Dorylaimia</taxon>
        <taxon>Mermithida</taxon>
        <taxon>Mermithoidea</taxon>
        <taxon>Mermithidae</taxon>
        <taxon>Romanomermis</taxon>
    </lineage>
</organism>
<dbReference type="InterPro" id="IPR044926">
    <property type="entry name" value="RGS_subdomain_2"/>
</dbReference>
<dbReference type="WBParaSite" id="nRc.2.0.1.t47904-RA">
    <property type="protein sequence ID" value="nRc.2.0.1.t47904-RA"/>
    <property type="gene ID" value="nRc.2.0.1.g47904"/>
</dbReference>
<evidence type="ECO:0000259" key="4">
    <source>
        <dbReference type="PROSITE" id="PS51207"/>
    </source>
</evidence>
<dbReference type="SMART" id="SM00312">
    <property type="entry name" value="PX"/>
    <property type="match status" value="1"/>
</dbReference>
<dbReference type="AlphaFoldDB" id="A0A915LA11"/>
<dbReference type="InterPro" id="IPR001683">
    <property type="entry name" value="PX_dom"/>
</dbReference>
<dbReference type="PANTHER" id="PTHR22775:SF44">
    <property type="entry name" value="SORTING NEXIN-14"/>
    <property type="match status" value="1"/>
</dbReference>
<evidence type="ECO:0000313" key="6">
    <source>
        <dbReference type="WBParaSite" id="nRc.2.0.1.t47904-RA"/>
    </source>
</evidence>
<feature type="region of interest" description="Disordered" evidence="1">
    <location>
        <begin position="412"/>
        <end position="434"/>
    </location>
</feature>
<dbReference type="PROSITE" id="PS50195">
    <property type="entry name" value="PX"/>
    <property type="match status" value="1"/>
</dbReference>
<dbReference type="InterPro" id="IPR003114">
    <property type="entry name" value="Phox_assoc"/>
</dbReference>
<dbReference type="SUPFAM" id="SSF48097">
    <property type="entry name" value="Regulator of G-protein signaling, RGS"/>
    <property type="match status" value="1"/>
</dbReference>
<dbReference type="PROSITE" id="PS51207">
    <property type="entry name" value="PXA"/>
    <property type="match status" value="1"/>
</dbReference>
<dbReference type="Gene3D" id="3.30.1520.10">
    <property type="entry name" value="Phox-like domain"/>
    <property type="match status" value="1"/>
</dbReference>
<dbReference type="PANTHER" id="PTHR22775">
    <property type="entry name" value="SORTING NEXIN"/>
    <property type="match status" value="1"/>
</dbReference>
<dbReference type="SMART" id="SM00313">
    <property type="entry name" value="PXA"/>
    <property type="match status" value="1"/>
</dbReference>
<dbReference type="InterPro" id="IPR016137">
    <property type="entry name" value="RGS"/>
</dbReference>
<proteinExistence type="predicted"/>
<accession>A0A915LA11</accession>
<protein>
    <submittedName>
        <fullName evidence="6">Sorting nexin-14</fullName>
    </submittedName>
</protein>
<evidence type="ECO:0000313" key="5">
    <source>
        <dbReference type="Proteomes" id="UP000887565"/>
    </source>
</evidence>
<feature type="domain" description="RGS" evidence="2">
    <location>
        <begin position="231"/>
        <end position="304"/>
    </location>
</feature>
<dbReference type="Proteomes" id="UP000887565">
    <property type="component" value="Unplaced"/>
</dbReference>
<dbReference type="PROSITE" id="PS50132">
    <property type="entry name" value="RGS"/>
    <property type="match status" value="1"/>
</dbReference>
<dbReference type="InterPro" id="IPR036871">
    <property type="entry name" value="PX_dom_sf"/>
</dbReference>
<dbReference type="Pfam" id="PF02194">
    <property type="entry name" value="PXA"/>
    <property type="match status" value="1"/>
</dbReference>
<dbReference type="OMA" id="HVDTTPI"/>
<dbReference type="Gene3D" id="1.10.167.10">
    <property type="entry name" value="Regulator of G-protein Signalling 4, domain 2"/>
    <property type="match status" value="1"/>
</dbReference>
<evidence type="ECO:0000259" key="2">
    <source>
        <dbReference type="PROSITE" id="PS50132"/>
    </source>
</evidence>
<dbReference type="GO" id="GO:0097352">
    <property type="term" value="P:autophagosome maturation"/>
    <property type="evidence" value="ECO:0007669"/>
    <property type="project" value="TreeGrafter"/>
</dbReference>
<name>A0A915LA11_ROMCU</name>
<dbReference type="GO" id="GO:0035091">
    <property type="term" value="F:phosphatidylinositol binding"/>
    <property type="evidence" value="ECO:0007669"/>
    <property type="project" value="InterPro"/>
</dbReference>
<evidence type="ECO:0000259" key="3">
    <source>
        <dbReference type="PROSITE" id="PS50195"/>
    </source>
</evidence>
<dbReference type="Pfam" id="PF00787">
    <property type="entry name" value="PX"/>
    <property type="match status" value="1"/>
</dbReference>
<evidence type="ECO:0000256" key="1">
    <source>
        <dbReference type="SAM" id="MobiDB-lite"/>
    </source>
</evidence>
<keyword evidence="5" id="KW-1185">Reference proteome</keyword>
<reference evidence="6" key="1">
    <citation type="submission" date="2022-11" db="UniProtKB">
        <authorList>
            <consortium name="WormBaseParasite"/>
        </authorList>
    </citation>
    <scope>IDENTIFICATION</scope>
</reference>
<dbReference type="Pfam" id="PF00615">
    <property type="entry name" value="RGS"/>
    <property type="match status" value="1"/>
</dbReference>
<dbReference type="InterPro" id="IPR036305">
    <property type="entry name" value="RGS_sf"/>
</dbReference>